<dbReference type="PANTHER" id="PTHR13316">
    <property type="entry name" value="ZINC FINGER, CCHC DOMAIN CONTAINING 8"/>
    <property type="match status" value="1"/>
</dbReference>
<feature type="region of interest" description="Disordered" evidence="8">
    <location>
        <begin position="381"/>
        <end position="572"/>
    </location>
</feature>
<evidence type="ECO:0000313" key="10">
    <source>
        <dbReference type="EMBL" id="GMH03953.1"/>
    </source>
</evidence>
<name>A0AAD3S3U3_NEPGR</name>
<feature type="compositionally biased region" description="Polar residues" evidence="8">
    <location>
        <begin position="504"/>
        <end position="517"/>
    </location>
</feature>
<keyword evidence="11" id="KW-1185">Reference proteome</keyword>
<evidence type="ECO:0000313" key="11">
    <source>
        <dbReference type="Proteomes" id="UP001279734"/>
    </source>
</evidence>
<dbReference type="Proteomes" id="UP001279734">
    <property type="component" value="Unassembled WGS sequence"/>
</dbReference>
<keyword evidence="4 7" id="KW-0863">Zinc-finger</keyword>
<evidence type="ECO:0000256" key="6">
    <source>
        <dbReference type="ARBA" id="ARBA00023242"/>
    </source>
</evidence>
<keyword evidence="3" id="KW-0479">Metal-binding</keyword>
<sequence>MYAVRKLQKVARSGAEHGDLGDAPAAASCGGRGDFWRWQLEGELDCHFVSLRLQPTVVLTLEGELPDDETEEGELIPNEDAVCNSSHLHDSVDFTETLLVTEKLNHVSEPGENGCMSVQDEIAISYRETHGTSKSGDKRSRIIFDEQHPSVHIQYNSLPRSSKRKLEELLQHWSEWHTRHCSSSHDPNGDLEFGEKTYFPAINVGVEKASPVSFWMDNQTRKPRKDFSPQDDDSVPLYDREYALGLLSVDALSNLEGGLKIQEASRCFNCGSYNHSLKECPKPRDNNAVNSAWKQHKSKRNQTPGSHNSTRYYQSSPGGKYEGLRPGALDAETRKLLGLGELAPPPWLNRMREIGYPPGYLDPEDEDQPSGIVIFADDDENEEQEEGEVLRSNKSKRPKKMGVSFPGINAPIPENADERLWAARPSGSNTFQSRDIVASDSHSRGRSYREQRNARDSRDDGPPGCEPGHSSLTSSYQPRYGGYDSGYPSHSSRGNNPIPRSPTLARSVSNRGRNSPSVPEDSATYSSSYSPFSYTSPSSRLSQQNNGGDDREADYSSWRSGKDDRGRHYSRG</sequence>
<gene>
    <name evidence="10" type="ORF">Nepgr_005792</name>
</gene>
<dbReference type="PROSITE" id="PS50158">
    <property type="entry name" value="ZF_CCHC"/>
    <property type="match status" value="1"/>
</dbReference>
<accession>A0AAD3S3U3</accession>
<dbReference type="SMART" id="SM00581">
    <property type="entry name" value="PSP"/>
    <property type="match status" value="1"/>
</dbReference>
<feature type="compositionally biased region" description="Basic and acidic residues" evidence="8">
    <location>
        <begin position="548"/>
        <end position="572"/>
    </location>
</feature>
<evidence type="ECO:0000256" key="5">
    <source>
        <dbReference type="ARBA" id="ARBA00022833"/>
    </source>
</evidence>
<feature type="compositionally biased region" description="Low complexity" evidence="8">
    <location>
        <begin position="522"/>
        <end position="539"/>
    </location>
</feature>
<keyword evidence="6" id="KW-0539">Nucleus</keyword>
<dbReference type="GO" id="GO:0071013">
    <property type="term" value="C:catalytic step 2 spliceosome"/>
    <property type="evidence" value="ECO:0007669"/>
    <property type="project" value="TreeGrafter"/>
</dbReference>
<dbReference type="GO" id="GO:0008270">
    <property type="term" value="F:zinc ion binding"/>
    <property type="evidence" value="ECO:0007669"/>
    <property type="project" value="UniProtKB-KW"/>
</dbReference>
<dbReference type="AlphaFoldDB" id="A0AAD3S3U3"/>
<dbReference type="GO" id="GO:0005654">
    <property type="term" value="C:nucleoplasm"/>
    <property type="evidence" value="ECO:0007669"/>
    <property type="project" value="UniProtKB-SubCell"/>
</dbReference>
<dbReference type="GO" id="GO:0003723">
    <property type="term" value="F:RNA binding"/>
    <property type="evidence" value="ECO:0007669"/>
    <property type="project" value="TreeGrafter"/>
</dbReference>
<keyword evidence="5" id="KW-0862">Zinc</keyword>
<comment type="caution">
    <text evidence="10">The sequence shown here is derived from an EMBL/GenBank/DDBJ whole genome shotgun (WGS) entry which is preliminary data.</text>
</comment>
<feature type="compositionally biased region" description="Polar residues" evidence="8">
    <location>
        <begin position="301"/>
        <end position="317"/>
    </location>
</feature>
<evidence type="ECO:0000256" key="3">
    <source>
        <dbReference type="ARBA" id="ARBA00022723"/>
    </source>
</evidence>
<evidence type="ECO:0000256" key="7">
    <source>
        <dbReference type="PROSITE-ProRule" id="PRU00047"/>
    </source>
</evidence>
<dbReference type="InterPro" id="IPR052115">
    <property type="entry name" value="NEXT_complex_subunit_ZCCHC8"/>
</dbReference>
<comment type="subcellular location">
    <subcellularLocation>
        <location evidence="1">Nucleus</location>
        <location evidence="1">Nucleoplasm</location>
    </subcellularLocation>
</comment>
<feature type="region of interest" description="Disordered" evidence="8">
    <location>
        <begin position="279"/>
        <end position="322"/>
    </location>
</feature>
<dbReference type="Pfam" id="PF04046">
    <property type="entry name" value="PSP"/>
    <property type="match status" value="1"/>
</dbReference>
<dbReference type="InterPro" id="IPR006568">
    <property type="entry name" value="PSP_pro-rich"/>
</dbReference>
<dbReference type="EMBL" id="BSYO01000004">
    <property type="protein sequence ID" value="GMH03953.1"/>
    <property type="molecule type" value="Genomic_DNA"/>
</dbReference>
<reference evidence="10" key="1">
    <citation type="submission" date="2023-05" db="EMBL/GenBank/DDBJ databases">
        <title>Nepenthes gracilis genome sequencing.</title>
        <authorList>
            <person name="Fukushima K."/>
        </authorList>
    </citation>
    <scope>NUCLEOTIDE SEQUENCE</scope>
    <source>
        <strain evidence="10">SING2019-196</strain>
    </source>
</reference>
<evidence type="ECO:0000256" key="4">
    <source>
        <dbReference type="ARBA" id="ARBA00022771"/>
    </source>
</evidence>
<feature type="compositionally biased region" description="Basic and acidic residues" evidence="8">
    <location>
        <begin position="441"/>
        <end position="461"/>
    </location>
</feature>
<evidence type="ECO:0000256" key="1">
    <source>
        <dbReference type="ARBA" id="ARBA00004642"/>
    </source>
</evidence>
<comment type="similarity">
    <text evidence="2">Belongs to the ZCCHC8 family.</text>
</comment>
<organism evidence="10 11">
    <name type="scientific">Nepenthes gracilis</name>
    <name type="common">Slender pitcher plant</name>
    <dbReference type="NCBI Taxonomy" id="150966"/>
    <lineage>
        <taxon>Eukaryota</taxon>
        <taxon>Viridiplantae</taxon>
        <taxon>Streptophyta</taxon>
        <taxon>Embryophyta</taxon>
        <taxon>Tracheophyta</taxon>
        <taxon>Spermatophyta</taxon>
        <taxon>Magnoliopsida</taxon>
        <taxon>eudicotyledons</taxon>
        <taxon>Gunneridae</taxon>
        <taxon>Pentapetalae</taxon>
        <taxon>Caryophyllales</taxon>
        <taxon>Nepenthaceae</taxon>
        <taxon>Nepenthes</taxon>
    </lineage>
</organism>
<feature type="domain" description="CCHC-type" evidence="9">
    <location>
        <begin position="266"/>
        <end position="282"/>
    </location>
</feature>
<evidence type="ECO:0000259" key="9">
    <source>
        <dbReference type="PROSITE" id="PS50158"/>
    </source>
</evidence>
<proteinExistence type="inferred from homology"/>
<evidence type="ECO:0000256" key="2">
    <source>
        <dbReference type="ARBA" id="ARBA00007497"/>
    </source>
</evidence>
<protein>
    <recommendedName>
        <fullName evidence="9">CCHC-type domain-containing protein</fullName>
    </recommendedName>
</protein>
<dbReference type="InterPro" id="IPR001878">
    <property type="entry name" value="Znf_CCHC"/>
</dbReference>
<dbReference type="PANTHER" id="PTHR13316:SF0">
    <property type="entry name" value="ZINC FINGER CCHC DOMAIN-CONTAINING PROTEIN 8"/>
    <property type="match status" value="1"/>
</dbReference>
<evidence type="ECO:0000256" key="8">
    <source>
        <dbReference type="SAM" id="MobiDB-lite"/>
    </source>
</evidence>